<reference evidence="3 4" key="1">
    <citation type="submission" date="2018-02" db="EMBL/GenBank/DDBJ databases">
        <authorList>
            <person name="Moore K."/>
            <person name="Momper L."/>
        </authorList>
    </citation>
    <scope>NUCLEOTIDE SEQUENCE [LARGE SCALE GENOMIC DNA]</scope>
    <source>
        <strain evidence="3 4">CCALA 015</strain>
    </source>
</reference>
<organism evidence="3 4">
    <name type="scientific">Aphanothece cf. minutissima CCALA 015</name>
    <dbReference type="NCBI Taxonomy" id="2107695"/>
    <lineage>
        <taxon>Bacteria</taxon>
        <taxon>Bacillati</taxon>
        <taxon>Cyanobacteriota</taxon>
        <taxon>Cyanophyceae</taxon>
        <taxon>Oscillatoriophycideae</taxon>
        <taxon>Chroococcales</taxon>
        <taxon>Aphanothecaceae</taxon>
        <taxon>Aphanothece</taxon>
    </lineage>
</organism>
<dbReference type="Pfam" id="PF12275">
    <property type="entry name" value="DUF3616"/>
    <property type="match status" value="2"/>
</dbReference>
<reference evidence="3 4" key="2">
    <citation type="submission" date="2018-03" db="EMBL/GenBank/DDBJ databases">
        <title>The ancient ancestry and fast evolution of plastids.</title>
        <authorList>
            <person name="Moore K.R."/>
            <person name="Magnabosco C."/>
            <person name="Momper L."/>
            <person name="Gold D.A."/>
            <person name="Bosak T."/>
            <person name="Fournier G.P."/>
        </authorList>
    </citation>
    <scope>NUCLEOTIDE SEQUENCE [LARGE SCALE GENOMIC DNA]</scope>
    <source>
        <strain evidence="3 4">CCALA 015</strain>
    </source>
</reference>
<evidence type="ECO:0000259" key="2">
    <source>
        <dbReference type="Pfam" id="PF12275"/>
    </source>
</evidence>
<dbReference type="InterPro" id="IPR022060">
    <property type="entry name" value="DUF3616"/>
</dbReference>
<evidence type="ECO:0000313" key="4">
    <source>
        <dbReference type="Proteomes" id="UP000238218"/>
    </source>
</evidence>
<gene>
    <name evidence="3" type="ORF">C7B81_09615</name>
</gene>
<proteinExistence type="predicted"/>
<feature type="region of interest" description="Disordered" evidence="1">
    <location>
        <begin position="289"/>
        <end position="309"/>
    </location>
</feature>
<accession>A0ABX5F973</accession>
<feature type="domain" description="DUF3616" evidence="2">
    <location>
        <begin position="35"/>
        <end position="125"/>
    </location>
</feature>
<dbReference type="EMBL" id="PVWP01000006">
    <property type="protein sequence ID" value="PSB37208.1"/>
    <property type="molecule type" value="Genomic_DNA"/>
</dbReference>
<keyword evidence="4" id="KW-1185">Reference proteome</keyword>
<name>A0ABX5F973_9CHRO</name>
<feature type="domain" description="DUF3616" evidence="2">
    <location>
        <begin position="142"/>
        <end position="333"/>
    </location>
</feature>
<dbReference type="Proteomes" id="UP000238218">
    <property type="component" value="Unassembled WGS sequence"/>
</dbReference>
<evidence type="ECO:0000313" key="3">
    <source>
        <dbReference type="EMBL" id="PSB37208.1"/>
    </source>
</evidence>
<comment type="caution">
    <text evidence="3">The sequence shown here is derived from an EMBL/GenBank/DDBJ whole genome shotgun (WGS) entry which is preliminary data.</text>
</comment>
<evidence type="ECO:0000256" key="1">
    <source>
        <dbReference type="SAM" id="MobiDB-lite"/>
    </source>
</evidence>
<sequence>MPEPAADLPLAVPTHQRLLELSPAKDTEAEELRQNLSALVALDRVLWLGGDEGRSLYRLDRLGDHHYGNLSAVKLRDFGLAGGKDDGESDLEGLARDGDRLWMVGSQSLRRRKYDATAGSLKLHDRQSRNAHVLGCLRLAFDAAEGRDALTQALASDRRIAPFLAIPIKDNGLDIEGIAARGERVLVRLRGPVLRGIALVLDLRLGGLDGDGPTLSLEAHRCRYLSLSGLAVRDLAVVPGSDDVLVLAGPTMDLAGPCYLHRWRNALGPQGSPPKDGVTLETTEPLLWIRDGRPGRPGQGSDKPEGLDVQRRGDQLLAWVAYDDPVAARIGAKGTSTRLDGYGLPD</sequence>
<dbReference type="RefSeq" id="WP_106221225.1">
    <property type="nucleotide sequence ID" value="NZ_PVWP01000006.1"/>
</dbReference>
<protein>
    <recommendedName>
        <fullName evidence="2">DUF3616 domain-containing protein</fullName>
    </recommendedName>
</protein>